<gene>
    <name evidence="7" type="ORF">BCR35DRAFT_350246</name>
</gene>
<comment type="caution">
    <text evidence="7">The sequence shown here is derived from an EMBL/GenBank/DDBJ whole genome shotgun (WGS) entry which is preliminary data.</text>
</comment>
<evidence type="ECO:0000256" key="4">
    <source>
        <dbReference type="ARBA" id="ARBA00023136"/>
    </source>
</evidence>
<feature type="transmembrane region" description="Helical" evidence="6">
    <location>
        <begin position="44"/>
        <end position="71"/>
    </location>
</feature>
<sequence>MSKIAPRPSQRCSASYDPREPRRPQEAAPYVFPTAQGPFRAADAIGMLALGSAALCMLTRFVPWAWLAILLSIASIRSTKNLVQTKADSNSLSGWSCLLFSFTAITAVYLPILQGVAQKAPLDWNSPFKLSGGVIPLKR</sequence>
<accession>A0A1Y2G2H6</accession>
<organism evidence="7 8">
    <name type="scientific">Leucosporidium creatinivorum</name>
    <dbReference type="NCBI Taxonomy" id="106004"/>
    <lineage>
        <taxon>Eukaryota</taxon>
        <taxon>Fungi</taxon>
        <taxon>Dikarya</taxon>
        <taxon>Basidiomycota</taxon>
        <taxon>Pucciniomycotina</taxon>
        <taxon>Microbotryomycetes</taxon>
        <taxon>Leucosporidiales</taxon>
        <taxon>Leucosporidium</taxon>
    </lineage>
</organism>
<dbReference type="AlphaFoldDB" id="A0A1Y2G2H6"/>
<evidence type="ECO:0000256" key="5">
    <source>
        <dbReference type="SAM" id="MobiDB-lite"/>
    </source>
</evidence>
<proteinExistence type="predicted"/>
<keyword evidence="3 6" id="KW-1133">Transmembrane helix</keyword>
<evidence type="ECO:0000313" key="8">
    <source>
        <dbReference type="Proteomes" id="UP000193467"/>
    </source>
</evidence>
<dbReference type="Pfam" id="PF03669">
    <property type="entry name" value="ASTER"/>
    <property type="match status" value="1"/>
</dbReference>
<comment type="subcellular location">
    <subcellularLocation>
        <location evidence="1">Membrane</location>
    </subcellularLocation>
</comment>
<keyword evidence="8" id="KW-1185">Reference proteome</keyword>
<dbReference type="EMBL" id="MCGR01000005">
    <property type="protein sequence ID" value="ORY89821.1"/>
    <property type="molecule type" value="Genomic_DNA"/>
</dbReference>
<feature type="region of interest" description="Disordered" evidence="5">
    <location>
        <begin position="1"/>
        <end position="24"/>
    </location>
</feature>
<reference evidence="7 8" key="1">
    <citation type="submission" date="2016-07" db="EMBL/GenBank/DDBJ databases">
        <title>Pervasive Adenine N6-methylation of Active Genes in Fungi.</title>
        <authorList>
            <consortium name="DOE Joint Genome Institute"/>
            <person name="Mondo S.J."/>
            <person name="Dannebaum R.O."/>
            <person name="Kuo R.C."/>
            <person name="Labutti K."/>
            <person name="Haridas S."/>
            <person name="Kuo A."/>
            <person name="Salamov A."/>
            <person name="Ahrendt S.R."/>
            <person name="Lipzen A."/>
            <person name="Sullivan W."/>
            <person name="Andreopoulos W.B."/>
            <person name="Clum A."/>
            <person name="Lindquist E."/>
            <person name="Daum C."/>
            <person name="Ramamoorthy G.K."/>
            <person name="Gryganskyi A."/>
            <person name="Culley D."/>
            <person name="Magnuson J.K."/>
            <person name="James T.Y."/>
            <person name="O'Malley M.A."/>
            <person name="Stajich J.E."/>
            <person name="Spatafora J.W."/>
            <person name="Visel A."/>
            <person name="Grigoriev I.V."/>
        </authorList>
    </citation>
    <scope>NUCLEOTIDE SEQUENCE [LARGE SCALE GENOMIC DNA]</scope>
    <source>
        <strain evidence="7 8">62-1032</strain>
    </source>
</reference>
<feature type="transmembrane region" description="Helical" evidence="6">
    <location>
        <begin position="92"/>
        <end position="112"/>
    </location>
</feature>
<dbReference type="InterPro" id="IPR005351">
    <property type="entry name" value="ASTER"/>
</dbReference>
<protein>
    <submittedName>
        <fullName evidence="7">Uncharacterized protein</fullName>
    </submittedName>
</protein>
<keyword evidence="2 6" id="KW-0812">Transmembrane</keyword>
<dbReference type="InParanoid" id="A0A1Y2G2H6"/>
<name>A0A1Y2G2H6_9BASI</name>
<dbReference type="Proteomes" id="UP000193467">
    <property type="component" value="Unassembled WGS sequence"/>
</dbReference>
<evidence type="ECO:0000313" key="7">
    <source>
        <dbReference type="EMBL" id="ORY89821.1"/>
    </source>
</evidence>
<dbReference type="GO" id="GO:0005789">
    <property type="term" value="C:endoplasmic reticulum membrane"/>
    <property type="evidence" value="ECO:0007669"/>
    <property type="project" value="InterPro"/>
</dbReference>
<evidence type="ECO:0000256" key="3">
    <source>
        <dbReference type="ARBA" id="ARBA00022989"/>
    </source>
</evidence>
<evidence type="ECO:0000256" key="6">
    <source>
        <dbReference type="SAM" id="Phobius"/>
    </source>
</evidence>
<evidence type="ECO:0000256" key="2">
    <source>
        <dbReference type="ARBA" id="ARBA00022692"/>
    </source>
</evidence>
<keyword evidence="4 6" id="KW-0472">Membrane</keyword>
<evidence type="ECO:0000256" key="1">
    <source>
        <dbReference type="ARBA" id="ARBA00004370"/>
    </source>
</evidence>
<dbReference type="GO" id="GO:0045048">
    <property type="term" value="P:protein insertion into ER membrane"/>
    <property type="evidence" value="ECO:0007669"/>
    <property type="project" value="InterPro"/>
</dbReference>
<dbReference type="GO" id="GO:0044183">
    <property type="term" value="F:protein folding chaperone"/>
    <property type="evidence" value="ECO:0007669"/>
    <property type="project" value="InterPro"/>
</dbReference>
<dbReference type="OrthoDB" id="2522336at2759"/>